<proteinExistence type="inferred from homology"/>
<dbReference type="PANTHER" id="PTHR33452">
    <property type="entry name" value="OXIDOREDUCTASE CATD-RELATED"/>
    <property type="match status" value="1"/>
</dbReference>
<organism evidence="8 9">
    <name type="scientific">Pyxidicoccus fallax</name>
    <dbReference type="NCBI Taxonomy" id="394095"/>
    <lineage>
        <taxon>Bacteria</taxon>
        <taxon>Pseudomonadati</taxon>
        <taxon>Myxococcota</taxon>
        <taxon>Myxococcia</taxon>
        <taxon>Myxococcales</taxon>
        <taxon>Cystobacterineae</taxon>
        <taxon>Myxococcaceae</taxon>
        <taxon>Pyxidicoccus</taxon>
    </lineage>
</organism>
<evidence type="ECO:0000313" key="9">
    <source>
        <dbReference type="Proteomes" id="UP000518300"/>
    </source>
</evidence>
<evidence type="ECO:0000313" key="8">
    <source>
        <dbReference type="EMBL" id="NMO18085.1"/>
    </source>
</evidence>
<dbReference type="InterPro" id="IPR032808">
    <property type="entry name" value="DoxX"/>
</dbReference>
<keyword evidence="6 7" id="KW-0472">Membrane</keyword>
<feature type="transmembrane region" description="Helical" evidence="7">
    <location>
        <begin position="20"/>
        <end position="42"/>
    </location>
</feature>
<dbReference type="Proteomes" id="UP000518300">
    <property type="component" value="Unassembled WGS sequence"/>
</dbReference>
<dbReference type="RefSeq" id="WP_169347358.1">
    <property type="nucleotide sequence ID" value="NZ_JABBJJ010000122.1"/>
</dbReference>
<comment type="subcellular location">
    <subcellularLocation>
        <location evidence="1">Cell membrane</location>
        <topology evidence="1">Multi-pass membrane protein</topology>
    </subcellularLocation>
</comment>
<dbReference type="PANTHER" id="PTHR33452:SF1">
    <property type="entry name" value="INNER MEMBRANE PROTEIN YPHA-RELATED"/>
    <property type="match status" value="1"/>
</dbReference>
<keyword evidence="9" id="KW-1185">Reference proteome</keyword>
<evidence type="ECO:0000256" key="3">
    <source>
        <dbReference type="ARBA" id="ARBA00022475"/>
    </source>
</evidence>
<evidence type="ECO:0000256" key="6">
    <source>
        <dbReference type="ARBA" id="ARBA00023136"/>
    </source>
</evidence>
<keyword evidence="3" id="KW-1003">Cell membrane</keyword>
<gene>
    <name evidence="8" type="ORF">HG543_24960</name>
</gene>
<feature type="transmembrane region" description="Helical" evidence="7">
    <location>
        <begin position="54"/>
        <end position="74"/>
    </location>
</feature>
<evidence type="ECO:0000256" key="2">
    <source>
        <dbReference type="ARBA" id="ARBA00006679"/>
    </source>
</evidence>
<dbReference type="GO" id="GO:0005886">
    <property type="term" value="C:plasma membrane"/>
    <property type="evidence" value="ECO:0007669"/>
    <property type="project" value="UniProtKB-SubCell"/>
</dbReference>
<evidence type="ECO:0000256" key="7">
    <source>
        <dbReference type="SAM" id="Phobius"/>
    </source>
</evidence>
<dbReference type="EMBL" id="JABBJJ010000122">
    <property type="protein sequence ID" value="NMO18085.1"/>
    <property type="molecule type" value="Genomic_DNA"/>
</dbReference>
<accession>A0A848LJZ5</accession>
<evidence type="ECO:0000256" key="5">
    <source>
        <dbReference type="ARBA" id="ARBA00022989"/>
    </source>
</evidence>
<feature type="transmembrane region" description="Helical" evidence="7">
    <location>
        <begin position="81"/>
        <end position="99"/>
    </location>
</feature>
<sequence length="153" mass="15742">MSRIESVLSSPSARAVGPTVLRVALGAVFLAHAGAKAFIFTFAGTEQFFEAHGFPGWTAWPVFLAELLGGLALVAGFRTRLVALGLVPVMLGAFKPHLANGWMFTNSGGGWEYVAFLLLALVAQALLGSGAFAIDGARARQAAPSGRAAGAVA</sequence>
<reference evidence="8 9" key="1">
    <citation type="submission" date="2020-04" db="EMBL/GenBank/DDBJ databases">
        <title>Draft genome of Pyxidicoccus fallax type strain.</title>
        <authorList>
            <person name="Whitworth D.E."/>
        </authorList>
    </citation>
    <scope>NUCLEOTIDE SEQUENCE [LARGE SCALE GENOMIC DNA]</scope>
    <source>
        <strain evidence="8 9">DSM 14698</strain>
    </source>
</reference>
<evidence type="ECO:0000256" key="4">
    <source>
        <dbReference type="ARBA" id="ARBA00022692"/>
    </source>
</evidence>
<evidence type="ECO:0000256" key="1">
    <source>
        <dbReference type="ARBA" id="ARBA00004651"/>
    </source>
</evidence>
<protein>
    <submittedName>
        <fullName evidence="8">DoxX family protein</fullName>
    </submittedName>
</protein>
<name>A0A848LJZ5_9BACT</name>
<comment type="caution">
    <text evidence="8">The sequence shown here is derived from an EMBL/GenBank/DDBJ whole genome shotgun (WGS) entry which is preliminary data.</text>
</comment>
<keyword evidence="4 7" id="KW-0812">Transmembrane</keyword>
<keyword evidence="5 7" id="KW-1133">Transmembrane helix</keyword>
<dbReference type="InterPro" id="IPR051907">
    <property type="entry name" value="DoxX-like_oxidoreductase"/>
</dbReference>
<comment type="similarity">
    <text evidence="2">Belongs to the DoxX family.</text>
</comment>
<dbReference type="Pfam" id="PF07681">
    <property type="entry name" value="DoxX"/>
    <property type="match status" value="1"/>
</dbReference>
<feature type="transmembrane region" description="Helical" evidence="7">
    <location>
        <begin position="111"/>
        <end position="134"/>
    </location>
</feature>
<dbReference type="AlphaFoldDB" id="A0A848LJZ5"/>